<organism evidence="2 3">
    <name type="scientific">Mesorhabditis spiculigera</name>
    <dbReference type="NCBI Taxonomy" id="96644"/>
    <lineage>
        <taxon>Eukaryota</taxon>
        <taxon>Metazoa</taxon>
        <taxon>Ecdysozoa</taxon>
        <taxon>Nematoda</taxon>
        <taxon>Chromadorea</taxon>
        <taxon>Rhabditida</taxon>
        <taxon>Rhabditina</taxon>
        <taxon>Rhabditomorpha</taxon>
        <taxon>Rhabditoidea</taxon>
        <taxon>Rhabditidae</taxon>
        <taxon>Mesorhabditinae</taxon>
        <taxon>Mesorhabditis</taxon>
    </lineage>
</organism>
<gene>
    <name evidence="2" type="ORF">MSPICULIGERA_LOCUS7615</name>
</gene>
<dbReference type="Proteomes" id="UP001177023">
    <property type="component" value="Unassembled WGS sequence"/>
</dbReference>
<protein>
    <submittedName>
        <fullName evidence="2">Uncharacterized protein</fullName>
    </submittedName>
</protein>
<keyword evidence="1" id="KW-0472">Membrane</keyword>
<feature type="transmembrane region" description="Helical" evidence="1">
    <location>
        <begin position="58"/>
        <end position="79"/>
    </location>
</feature>
<dbReference type="AlphaFoldDB" id="A0AA36FW62"/>
<dbReference type="EMBL" id="CATQJA010001935">
    <property type="protein sequence ID" value="CAJ0569124.1"/>
    <property type="molecule type" value="Genomic_DNA"/>
</dbReference>
<comment type="caution">
    <text evidence="2">The sequence shown here is derived from an EMBL/GenBank/DDBJ whole genome shotgun (WGS) entry which is preliminary data.</text>
</comment>
<evidence type="ECO:0000313" key="3">
    <source>
        <dbReference type="Proteomes" id="UP001177023"/>
    </source>
</evidence>
<keyword evidence="1" id="KW-1133">Transmembrane helix</keyword>
<keyword evidence="3" id="KW-1185">Reference proteome</keyword>
<sequence>MPREKKVHAPDWELLAYRDKDETTCPVVCGFDDRRSCDGWVRIGDCELMHGCSGCYTIVIYFSMLLLAPAILIALLVGYTEENGSDTQWKRYPNR</sequence>
<proteinExistence type="predicted"/>
<evidence type="ECO:0000313" key="2">
    <source>
        <dbReference type="EMBL" id="CAJ0569124.1"/>
    </source>
</evidence>
<name>A0AA36FW62_9BILA</name>
<evidence type="ECO:0000256" key="1">
    <source>
        <dbReference type="SAM" id="Phobius"/>
    </source>
</evidence>
<reference evidence="2" key="1">
    <citation type="submission" date="2023-06" db="EMBL/GenBank/DDBJ databases">
        <authorList>
            <person name="Delattre M."/>
        </authorList>
    </citation>
    <scope>NUCLEOTIDE SEQUENCE</scope>
    <source>
        <strain evidence="2">AF72</strain>
    </source>
</reference>
<keyword evidence="1" id="KW-0812">Transmembrane</keyword>
<feature type="non-terminal residue" evidence="2">
    <location>
        <position position="1"/>
    </location>
</feature>
<accession>A0AA36FW62</accession>